<comment type="caution">
    <text evidence="7">The sequence shown here is derived from an EMBL/GenBank/DDBJ whole genome shotgun (WGS) entry which is preliminary data.</text>
</comment>
<dbReference type="PROSITE" id="PS50966">
    <property type="entry name" value="ZF_SWIM"/>
    <property type="match status" value="1"/>
</dbReference>
<proteinExistence type="predicted"/>
<feature type="region of interest" description="Disordered" evidence="5">
    <location>
        <begin position="229"/>
        <end position="262"/>
    </location>
</feature>
<evidence type="ECO:0000256" key="4">
    <source>
        <dbReference type="PROSITE-ProRule" id="PRU00325"/>
    </source>
</evidence>
<evidence type="ECO:0000259" key="6">
    <source>
        <dbReference type="PROSITE" id="PS50966"/>
    </source>
</evidence>
<dbReference type="Proteomes" id="UP001152523">
    <property type="component" value="Unassembled WGS sequence"/>
</dbReference>
<evidence type="ECO:0000256" key="2">
    <source>
        <dbReference type="ARBA" id="ARBA00022771"/>
    </source>
</evidence>
<dbReference type="InterPro" id="IPR007527">
    <property type="entry name" value="Znf_SWIM"/>
</dbReference>
<dbReference type="SMART" id="SM00575">
    <property type="entry name" value="ZnF_PMZ"/>
    <property type="match status" value="1"/>
</dbReference>
<reference evidence="7" key="1">
    <citation type="submission" date="2022-07" db="EMBL/GenBank/DDBJ databases">
        <authorList>
            <person name="Macas J."/>
            <person name="Novak P."/>
            <person name="Neumann P."/>
        </authorList>
    </citation>
    <scope>NUCLEOTIDE SEQUENCE</scope>
</reference>
<dbReference type="AlphaFoldDB" id="A0AAV0FWD4"/>
<feature type="domain" description="SWIM-type" evidence="6">
    <location>
        <begin position="155"/>
        <end position="187"/>
    </location>
</feature>
<evidence type="ECO:0000313" key="7">
    <source>
        <dbReference type="EMBL" id="CAH9139358.1"/>
    </source>
</evidence>
<feature type="compositionally biased region" description="Basic residues" evidence="5">
    <location>
        <begin position="236"/>
        <end position="246"/>
    </location>
</feature>
<keyword evidence="3" id="KW-0862">Zinc</keyword>
<dbReference type="InterPro" id="IPR006564">
    <property type="entry name" value="Znf_PMZ"/>
</dbReference>
<sequence>MNFEKKWKDEQLRSLFWLAAKSTTTCDFDRYMNKMKAKEYTAWEYLTQVGVERWSRAHFQNHVKCHVFSSSIVECFNGVIKRYRDNHVDILIDNIRIIKAMKLMRKKKNKMRLTGSFICPEILKKLNACIMESTRWNSVSCGEVIFDVSLWPKRFIVHLENNTCTCRMWDLTGVPCIHACAAIMSIKARPENYIHEYFTRDCFLRAYEYEINPMGGPDFWPKTNDELIQPPLLKRPPGRPKKQRHKSSLERKDPHKAKRKYGMIRCGKCKQFGHNKRSCKEKENEQELT</sequence>
<dbReference type="Pfam" id="PF04434">
    <property type="entry name" value="SWIM"/>
    <property type="match status" value="1"/>
</dbReference>
<evidence type="ECO:0000256" key="5">
    <source>
        <dbReference type="SAM" id="MobiDB-lite"/>
    </source>
</evidence>
<accession>A0AAV0FWD4</accession>
<dbReference type="EMBL" id="CAMAPF010001015">
    <property type="protein sequence ID" value="CAH9139358.1"/>
    <property type="molecule type" value="Genomic_DNA"/>
</dbReference>
<organism evidence="7 8">
    <name type="scientific">Cuscuta epithymum</name>
    <dbReference type="NCBI Taxonomy" id="186058"/>
    <lineage>
        <taxon>Eukaryota</taxon>
        <taxon>Viridiplantae</taxon>
        <taxon>Streptophyta</taxon>
        <taxon>Embryophyta</taxon>
        <taxon>Tracheophyta</taxon>
        <taxon>Spermatophyta</taxon>
        <taxon>Magnoliopsida</taxon>
        <taxon>eudicotyledons</taxon>
        <taxon>Gunneridae</taxon>
        <taxon>Pentapetalae</taxon>
        <taxon>asterids</taxon>
        <taxon>lamiids</taxon>
        <taxon>Solanales</taxon>
        <taxon>Convolvulaceae</taxon>
        <taxon>Cuscuteae</taxon>
        <taxon>Cuscuta</taxon>
        <taxon>Cuscuta subgen. Cuscuta</taxon>
    </lineage>
</organism>
<keyword evidence="1" id="KW-0479">Metal-binding</keyword>
<evidence type="ECO:0000313" key="8">
    <source>
        <dbReference type="Proteomes" id="UP001152523"/>
    </source>
</evidence>
<keyword evidence="2 4" id="KW-0863">Zinc-finger</keyword>
<gene>
    <name evidence="7" type="ORF">CEPIT_LOCUS37536</name>
</gene>
<evidence type="ECO:0000256" key="3">
    <source>
        <dbReference type="ARBA" id="ARBA00022833"/>
    </source>
</evidence>
<evidence type="ECO:0000256" key="1">
    <source>
        <dbReference type="ARBA" id="ARBA00022723"/>
    </source>
</evidence>
<keyword evidence="8" id="KW-1185">Reference proteome</keyword>
<name>A0AAV0FWD4_9ASTE</name>
<dbReference type="PANTHER" id="PTHR31973">
    <property type="entry name" value="POLYPROTEIN, PUTATIVE-RELATED"/>
    <property type="match status" value="1"/>
</dbReference>
<dbReference type="GO" id="GO:0008270">
    <property type="term" value="F:zinc ion binding"/>
    <property type="evidence" value="ECO:0007669"/>
    <property type="project" value="UniProtKB-KW"/>
</dbReference>
<protein>
    <recommendedName>
        <fullName evidence="6">SWIM-type domain-containing protein</fullName>
    </recommendedName>
</protein>
<dbReference type="PANTHER" id="PTHR31973:SF187">
    <property type="entry name" value="MUTATOR TRANSPOSASE MUDRA PROTEIN"/>
    <property type="match status" value="1"/>
</dbReference>